<dbReference type="EMBL" id="RCHS01004327">
    <property type="protein sequence ID" value="RMX36190.1"/>
    <property type="molecule type" value="Genomic_DNA"/>
</dbReference>
<proteinExistence type="predicted"/>
<evidence type="ECO:0000313" key="4">
    <source>
        <dbReference type="Proteomes" id="UP000275408"/>
    </source>
</evidence>
<keyword evidence="1" id="KW-0863">Zinc-finger</keyword>
<dbReference type="STRING" id="46731.A0A3M6T574"/>
<keyword evidence="1" id="KW-0862">Zinc</keyword>
<keyword evidence="1" id="KW-0479">Metal-binding</keyword>
<dbReference type="InterPro" id="IPR007527">
    <property type="entry name" value="Znf_SWIM"/>
</dbReference>
<organism evidence="3 4">
    <name type="scientific">Pocillopora damicornis</name>
    <name type="common">Cauliflower coral</name>
    <name type="synonym">Millepora damicornis</name>
    <dbReference type="NCBI Taxonomy" id="46731"/>
    <lineage>
        <taxon>Eukaryota</taxon>
        <taxon>Metazoa</taxon>
        <taxon>Cnidaria</taxon>
        <taxon>Anthozoa</taxon>
        <taxon>Hexacorallia</taxon>
        <taxon>Scleractinia</taxon>
        <taxon>Astrocoeniina</taxon>
        <taxon>Pocilloporidae</taxon>
        <taxon>Pocillopora</taxon>
    </lineage>
</organism>
<sequence>MDGLSLAESIPSSNVTVIDMENGEFLVKSQSRLEEKKMYKVMFGTKQPSCECFDWERQRLPCKHFFAVFQHVPSWSFDRLPKEYRDSPFFSVDRDVLLAGEKEEDDGIADGKVVDSPPCVHDEVHDLQKQSSQFENIPQSTLRPRTHAAKCRELLGQIKNLTYTAEAWEVGGSLRQVQEKLEECLDLLQKTAPKEDGIILEAPLLKSTMKKNSRRMKKKKVDYKRLPVSQKKNPFTGRVGERANNMKRGYNVSLNDIERQPAKQPKLAHIKNANSSAEAQVNINRSVNVNNSNGSNSNANQTVKASTPYTPNTTTCITSTANANTISSINTTSSTTGTANTCIILTVNATTNTNLAQQNKKDDEVEFVKTSHRSATKAVPECRDRRPLFVQEVSVMCEYRMPREESDSKSPSRCVKCRSCKEFFHRKCISTIILEDSSAN</sequence>
<comment type="caution">
    <text evidence="3">The sequence shown here is derived from an EMBL/GenBank/DDBJ whole genome shotgun (WGS) entry which is preliminary data.</text>
</comment>
<dbReference type="Proteomes" id="UP000275408">
    <property type="component" value="Unassembled WGS sequence"/>
</dbReference>
<reference evidence="3 4" key="1">
    <citation type="journal article" date="2018" name="Sci. Rep.">
        <title>Comparative analysis of the Pocillopora damicornis genome highlights role of immune system in coral evolution.</title>
        <authorList>
            <person name="Cunning R."/>
            <person name="Bay R.A."/>
            <person name="Gillette P."/>
            <person name="Baker A.C."/>
            <person name="Traylor-Knowles N."/>
        </authorList>
    </citation>
    <scope>NUCLEOTIDE SEQUENCE [LARGE SCALE GENOMIC DNA]</scope>
    <source>
        <strain evidence="3">RSMAS</strain>
        <tissue evidence="3">Whole animal</tissue>
    </source>
</reference>
<keyword evidence="4" id="KW-1185">Reference proteome</keyword>
<dbReference type="GO" id="GO:0008270">
    <property type="term" value="F:zinc ion binding"/>
    <property type="evidence" value="ECO:0007669"/>
    <property type="project" value="UniProtKB-KW"/>
</dbReference>
<dbReference type="PROSITE" id="PS50966">
    <property type="entry name" value="ZF_SWIM"/>
    <property type="match status" value="1"/>
</dbReference>
<dbReference type="PANTHER" id="PTHR47456:SF1">
    <property type="entry name" value="PHD-TYPE DOMAIN-CONTAINING PROTEIN"/>
    <property type="match status" value="1"/>
</dbReference>
<dbReference type="Pfam" id="PF04434">
    <property type="entry name" value="SWIM"/>
    <property type="match status" value="1"/>
</dbReference>
<protein>
    <recommendedName>
        <fullName evidence="2">SWIM-type domain-containing protein</fullName>
    </recommendedName>
</protein>
<dbReference type="PANTHER" id="PTHR47456">
    <property type="entry name" value="PHD-TYPE DOMAIN-CONTAINING PROTEIN"/>
    <property type="match status" value="1"/>
</dbReference>
<gene>
    <name evidence="3" type="ORF">pdam_00024333</name>
</gene>
<accession>A0A3M6T574</accession>
<dbReference type="AlphaFoldDB" id="A0A3M6T574"/>
<dbReference type="OrthoDB" id="5985686at2759"/>
<evidence type="ECO:0000256" key="1">
    <source>
        <dbReference type="PROSITE-ProRule" id="PRU00325"/>
    </source>
</evidence>
<name>A0A3M6T574_POCDA</name>
<feature type="domain" description="SWIM-type" evidence="2">
    <location>
        <begin position="39"/>
        <end position="73"/>
    </location>
</feature>
<evidence type="ECO:0000313" key="3">
    <source>
        <dbReference type="EMBL" id="RMX36190.1"/>
    </source>
</evidence>
<evidence type="ECO:0000259" key="2">
    <source>
        <dbReference type="PROSITE" id="PS50966"/>
    </source>
</evidence>